<name>A0A5F8HEA6_MONDO</name>
<sequence>MWEEIATLRSQLRTQAQVTVLMSQAIQGLMEDREHQKCQIDDLEDELGRLRGTPEGRARLEQRVEDLNSELQNLRRQLQARPGEASVTALLRQELQNDRQLLWEEYEAVQGELKLFRDQLGQQQELLLRQMAEARQAQGRSWKVLEQLQSDQEGHCRVVDAAREEARDVRQEIDLVRAMVCSLQAQLRGDPPRPDSAVSSSDLSLLDSDSSWDIPSREAALPADPHSNTASSIESSTELLTSTRSPQTSNRSNQAPKLLLSDL</sequence>
<evidence type="ECO:0000256" key="2">
    <source>
        <dbReference type="SAM" id="MobiDB-lite"/>
    </source>
</evidence>
<reference evidence="3" key="3">
    <citation type="submission" date="2025-09" db="UniProtKB">
        <authorList>
            <consortium name="Ensembl"/>
        </authorList>
    </citation>
    <scope>IDENTIFICATION</scope>
</reference>
<feature type="coiled-coil region" evidence="1">
    <location>
        <begin position="117"/>
        <end position="179"/>
    </location>
</feature>
<dbReference type="InParanoid" id="A0A5F8HEA6"/>
<feature type="compositionally biased region" description="Low complexity" evidence="2">
    <location>
        <begin position="199"/>
        <end position="211"/>
    </location>
</feature>
<evidence type="ECO:0000256" key="1">
    <source>
        <dbReference type="SAM" id="Coils"/>
    </source>
</evidence>
<dbReference type="Ensembl" id="ENSMODT00000086051.1">
    <property type="protein sequence ID" value="ENSMODP00000057517.1"/>
    <property type="gene ID" value="ENSMODG00000002397.3"/>
</dbReference>
<proteinExistence type="predicted"/>
<keyword evidence="1" id="KW-0175">Coiled coil</keyword>
<dbReference type="Bgee" id="ENSMODG00000002397">
    <property type="expression patterns" value="Expressed in spermatocyte and 17 other cell types or tissues"/>
</dbReference>
<dbReference type="PANTHER" id="PTHR34533">
    <property type="entry name" value="TRANSMEMBRANE PROTEIN CCDC163"/>
    <property type="match status" value="1"/>
</dbReference>
<evidence type="ECO:0000313" key="3">
    <source>
        <dbReference type="Ensembl" id="ENSMODP00000057517.1"/>
    </source>
</evidence>
<dbReference type="KEGG" id="mdo:103100376"/>
<dbReference type="OrthoDB" id="9904351at2759"/>
<dbReference type="RefSeq" id="XP_007480309.1">
    <property type="nucleotide sequence ID" value="XM_007480247.3"/>
</dbReference>
<dbReference type="GeneTree" id="ENSGT00940000163965"/>
<feature type="region of interest" description="Disordered" evidence="2">
    <location>
        <begin position="186"/>
        <end position="263"/>
    </location>
</feature>
<gene>
    <name evidence="3" type="primary">CCDC163</name>
</gene>
<reference evidence="3" key="2">
    <citation type="submission" date="2025-08" db="UniProtKB">
        <authorList>
            <consortium name="Ensembl"/>
        </authorList>
    </citation>
    <scope>IDENTIFICATION</scope>
</reference>
<feature type="coiled-coil region" evidence="1">
    <location>
        <begin position="26"/>
        <end position="81"/>
    </location>
</feature>
<dbReference type="CTD" id="126661"/>
<dbReference type="PANTHER" id="PTHR34533:SF2">
    <property type="entry name" value="COILED-COIL DOMAIN CONTAINING 163"/>
    <property type="match status" value="1"/>
</dbReference>
<evidence type="ECO:0000313" key="4">
    <source>
        <dbReference type="Proteomes" id="UP000002280"/>
    </source>
</evidence>
<accession>A0A5F8HEA6</accession>
<protein>
    <submittedName>
        <fullName evidence="3">Myosin-4-like</fullName>
    </submittedName>
</protein>
<organism evidence="3 4">
    <name type="scientific">Monodelphis domestica</name>
    <name type="common">Gray short-tailed opossum</name>
    <dbReference type="NCBI Taxonomy" id="13616"/>
    <lineage>
        <taxon>Eukaryota</taxon>
        <taxon>Metazoa</taxon>
        <taxon>Chordata</taxon>
        <taxon>Craniata</taxon>
        <taxon>Vertebrata</taxon>
        <taxon>Euteleostomi</taxon>
        <taxon>Mammalia</taxon>
        <taxon>Metatheria</taxon>
        <taxon>Didelphimorphia</taxon>
        <taxon>Didelphidae</taxon>
        <taxon>Monodelphis</taxon>
    </lineage>
</organism>
<dbReference type="InterPro" id="IPR039284">
    <property type="entry name" value="CCDC159/163"/>
</dbReference>
<keyword evidence="4" id="KW-1185">Reference proteome</keyword>
<dbReference type="Proteomes" id="UP000002280">
    <property type="component" value="Chromosome 2"/>
</dbReference>
<dbReference type="GeneID" id="103100376"/>
<feature type="compositionally biased region" description="Low complexity" evidence="2">
    <location>
        <begin position="229"/>
        <end position="245"/>
    </location>
</feature>
<feature type="compositionally biased region" description="Polar residues" evidence="2">
    <location>
        <begin position="246"/>
        <end position="255"/>
    </location>
</feature>
<dbReference type="OMA" id="MWDEINT"/>
<dbReference type="RefSeq" id="XP_007480308.1">
    <property type="nucleotide sequence ID" value="XM_007480246.3"/>
</dbReference>
<dbReference type="AlphaFoldDB" id="A0A5F8HEA6"/>
<reference evidence="3 4" key="1">
    <citation type="journal article" date="2007" name="Nature">
        <title>Genome of the marsupial Monodelphis domestica reveals innovation in non-coding sequences.</title>
        <authorList>
            <person name="Mikkelsen T.S."/>
            <person name="Wakefield M.J."/>
            <person name="Aken B."/>
            <person name="Amemiya C.T."/>
            <person name="Chang J.L."/>
            <person name="Duke S."/>
            <person name="Garber M."/>
            <person name="Gentles A.J."/>
            <person name="Goodstadt L."/>
            <person name="Heger A."/>
            <person name="Jurka J."/>
            <person name="Kamal M."/>
            <person name="Mauceli E."/>
            <person name="Searle S.M."/>
            <person name="Sharpe T."/>
            <person name="Baker M.L."/>
            <person name="Batzer M.A."/>
            <person name="Benos P.V."/>
            <person name="Belov K."/>
            <person name="Clamp M."/>
            <person name="Cook A."/>
            <person name="Cuff J."/>
            <person name="Das R."/>
            <person name="Davidow L."/>
            <person name="Deakin J.E."/>
            <person name="Fazzari M.J."/>
            <person name="Glass J.L."/>
            <person name="Grabherr M."/>
            <person name="Greally J.M."/>
            <person name="Gu W."/>
            <person name="Hore T.A."/>
            <person name="Huttley G.A."/>
            <person name="Kleber M."/>
            <person name="Jirtle R.L."/>
            <person name="Koina E."/>
            <person name="Lee J.T."/>
            <person name="Mahony S."/>
            <person name="Marra M.A."/>
            <person name="Miller R.D."/>
            <person name="Nicholls R.D."/>
            <person name="Oda M."/>
            <person name="Papenfuss A.T."/>
            <person name="Parra Z.E."/>
            <person name="Pollock D.D."/>
            <person name="Ray D.A."/>
            <person name="Schein J.E."/>
            <person name="Speed T.P."/>
            <person name="Thompson K."/>
            <person name="VandeBerg J.L."/>
            <person name="Wade C.M."/>
            <person name="Walker J.A."/>
            <person name="Waters P.D."/>
            <person name="Webber C."/>
            <person name="Weidman J.R."/>
            <person name="Xie X."/>
            <person name="Zody M.C."/>
            <person name="Baldwin J."/>
            <person name="Abdouelleil A."/>
            <person name="Abdulkadir J."/>
            <person name="Abebe A."/>
            <person name="Abera B."/>
            <person name="Abreu J."/>
            <person name="Acer S.C."/>
            <person name="Aftuck L."/>
            <person name="Alexander A."/>
            <person name="An P."/>
            <person name="Anderson E."/>
            <person name="Anderson S."/>
            <person name="Arachi H."/>
            <person name="Azer M."/>
            <person name="Bachantsang P."/>
            <person name="Barry A."/>
            <person name="Bayul T."/>
            <person name="Berlin A."/>
            <person name="Bessette D."/>
            <person name="Bloom T."/>
            <person name="Bloom T."/>
            <person name="Boguslavskiy L."/>
            <person name="Bonnet C."/>
            <person name="Boukhgalter B."/>
            <person name="Bourzgui I."/>
            <person name="Brown A."/>
            <person name="Cahill P."/>
            <person name="Channer S."/>
            <person name="Cheshatsang Y."/>
            <person name="Chuda L."/>
            <person name="Citroen M."/>
            <person name="Collymore A."/>
            <person name="Cooke P."/>
            <person name="Costello M."/>
            <person name="D'Aco K."/>
            <person name="Daza R."/>
            <person name="De Haan G."/>
            <person name="DeGray S."/>
            <person name="DeMaso C."/>
            <person name="Dhargay N."/>
            <person name="Dooley K."/>
            <person name="Dooley E."/>
            <person name="Doricent M."/>
            <person name="Dorje P."/>
            <person name="Dorjee K."/>
            <person name="Dupes A."/>
            <person name="Elong R."/>
            <person name="Falk J."/>
            <person name="Farina A."/>
            <person name="Faro S."/>
            <person name="Ferguson D."/>
            <person name="Fisher S."/>
            <person name="Foley C.D."/>
            <person name="Franke A."/>
            <person name="Friedrich D."/>
            <person name="Gadbois L."/>
            <person name="Gearin G."/>
            <person name="Gearin C.R."/>
            <person name="Giannoukos G."/>
            <person name="Goode T."/>
            <person name="Graham J."/>
            <person name="Grandbois E."/>
            <person name="Grewal S."/>
            <person name="Gyaltsen K."/>
            <person name="Hafez N."/>
            <person name="Hagos B."/>
            <person name="Hall J."/>
            <person name="Henson C."/>
            <person name="Hollinger A."/>
            <person name="Honan T."/>
            <person name="Huard M.D."/>
            <person name="Hughes L."/>
            <person name="Hurhula B."/>
            <person name="Husby M.E."/>
            <person name="Kamat A."/>
            <person name="Kanga B."/>
            <person name="Kashin S."/>
            <person name="Khazanovich D."/>
            <person name="Kisner P."/>
            <person name="Lance K."/>
            <person name="Lara M."/>
            <person name="Lee W."/>
            <person name="Lennon N."/>
            <person name="Letendre F."/>
            <person name="LeVine R."/>
            <person name="Lipovsky A."/>
            <person name="Liu X."/>
            <person name="Liu J."/>
            <person name="Liu S."/>
            <person name="Lokyitsang T."/>
            <person name="Lokyitsang Y."/>
            <person name="Lubonja R."/>
            <person name="Lui A."/>
            <person name="MacDonald P."/>
            <person name="Magnisalis V."/>
            <person name="Maru K."/>
            <person name="Matthews C."/>
            <person name="McCusker W."/>
            <person name="McDonough S."/>
            <person name="Mehta T."/>
            <person name="Meldrim J."/>
            <person name="Meneus L."/>
            <person name="Mihai O."/>
            <person name="Mihalev A."/>
            <person name="Mihova T."/>
            <person name="Mittelman R."/>
            <person name="Mlenga V."/>
            <person name="Montmayeur A."/>
            <person name="Mulrain L."/>
            <person name="Navidi A."/>
            <person name="Naylor J."/>
            <person name="Negash T."/>
            <person name="Nguyen T."/>
            <person name="Nguyen N."/>
            <person name="Nicol R."/>
            <person name="Norbu C."/>
            <person name="Norbu N."/>
            <person name="Novod N."/>
            <person name="O'Neill B."/>
            <person name="Osman S."/>
            <person name="Markiewicz E."/>
            <person name="Oyono O.L."/>
            <person name="Patti C."/>
            <person name="Phunkhang P."/>
            <person name="Pierre F."/>
            <person name="Priest M."/>
            <person name="Raghuraman S."/>
            <person name="Rege F."/>
            <person name="Reyes R."/>
            <person name="Rise C."/>
            <person name="Rogov P."/>
            <person name="Ross K."/>
            <person name="Ryan E."/>
            <person name="Settipalli S."/>
            <person name="Shea T."/>
            <person name="Sherpa N."/>
            <person name="Shi L."/>
            <person name="Shih D."/>
            <person name="Sparrow T."/>
            <person name="Spaulding J."/>
            <person name="Stalker J."/>
            <person name="Stange-Thomann N."/>
            <person name="Stavropoulos S."/>
            <person name="Stone C."/>
            <person name="Strader C."/>
            <person name="Tesfaye S."/>
            <person name="Thomson T."/>
            <person name="Thoulutsang Y."/>
            <person name="Thoulutsang D."/>
            <person name="Topham K."/>
            <person name="Topping I."/>
            <person name="Tsamla T."/>
            <person name="Vassiliev H."/>
            <person name="Vo A."/>
            <person name="Wangchuk T."/>
            <person name="Wangdi T."/>
            <person name="Weiand M."/>
            <person name="Wilkinson J."/>
            <person name="Wilson A."/>
            <person name="Yadav S."/>
            <person name="Young G."/>
            <person name="Yu Q."/>
            <person name="Zembek L."/>
            <person name="Zhong D."/>
            <person name="Zimmer A."/>
            <person name="Zwirko Z."/>
            <person name="Jaffe D.B."/>
            <person name="Alvarez P."/>
            <person name="Brockman W."/>
            <person name="Butler J."/>
            <person name="Chin C."/>
            <person name="Gnerre S."/>
            <person name="MacCallum I."/>
            <person name="Graves J.A."/>
            <person name="Ponting C.P."/>
            <person name="Breen M."/>
            <person name="Samollow P.B."/>
            <person name="Lander E.S."/>
            <person name="Lindblad-Toh K."/>
        </authorList>
    </citation>
    <scope>NUCLEOTIDE SEQUENCE [LARGE SCALE GENOMIC DNA]</scope>
</reference>